<organism evidence="2">
    <name type="scientific">Streptomyces sp. NBC_00003</name>
    <dbReference type="NCBI Taxonomy" id="2903608"/>
    <lineage>
        <taxon>Bacteria</taxon>
        <taxon>Bacillati</taxon>
        <taxon>Actinomycetota</taxon>
        <taxon>Actinomycetes</taxon>
        <taxon>Kitasatosporales</taxon>
        <taxon>Streptomycetaceae</taxon>
        <taxon>Streptomyces</taxon>
    </lineage>
</organism>
<evidence type="ECO:0000256" key="1">
    <source>
        <dbReference type="SAM" id="MobiDB-lite"/>
    </source>
</evidence>
<evidence type="ECO:0000313" key="2">
    <source>
        <dbReference type="EMBL" id="WTW64511.1"/>
    </source>
</evidence>
<name>A0AAU2VAN5_9ACTN</name>
<proteinExistence type="predicted"/>
<protein>
    <submittedName>
        <fullName evidence="2">Uncharacterized protein</fullName>
    </submittedName>
</protein>
<feature type="region of interest" description="Disordered" evidence="1">
    <location>
        <begin position="1"/>
        <end position="32"/>
    </location>
</feature>
<reference evidence="2" key="1">
    <citation type="submission" date="2022-10" db="EMBL/GenBank/DDBJ databases">
        <title>The complete genomes of actinobacterial strains from the NBC collection.</title>
        <authorList>
            <person name="Joergensen T.S."/>
            <person name="Alvarez Arevalo M."/>
            <person name="Sterndorff E.B."/>
            <person name="Faurdal D."/>
            <person name="Vuksanovic O."/>
            <person name="Mourched A.-S."/>
            <person name="Charusanti P."/>
            <person name="Shaw S."/>
            <person name="Blin K."/>
            <person name="Weber T."/>
        </authorList>
    </citation>
    <scope>NUCLEOTIDE SEQUENCE</scope>
    <source>
        <strain evidence="2">NBC_00003</strain>
    </source>
</reference>
<gene>
    <name evidence="2" type="ORF">OG549_29835</name>
</gene>
<dbReference type="EMBL" id="CP108318">
    <property type="protein sequence ID" value="WTW64511.1"/>
    <property type="molecule type" value="Genomic_DNA"/>
</dbReference>
<dbReference type="AlphaFoldDB" id="A0AAU2VAN5"/>
<accession>A0AAU2VAN5</accession>
<sequence length="144" mass="15414">MSEEAPTELANTPQTALEAEVENTSPEPVQPLPKAITERLAKAEIRAHASASGVDVPDVLLNAIRSDAFVNETGEVNSDAVALFVSDLPKAKPTFMPMRDQGVRGSFTAAISAEQLRERSRKPMSHAEAKKITEAYATGRISGL</sequence>